<dbReference type="InParanoid" id="A0A1X2H1V7"/>
<keyword evidence="8" id="KW-1185">Reference proteome</keyword>
<evidence type="ECO:0000256" key="5">
    <source>
        <dbReference type="ARBA" id="ARBA00023136"/>
    </source>
</evidence>
<accession>A0A1X2H1V7</accession>
<evidence type="ECO:0000256" key="2">
    <source>
        <dbReference type="ARBA" id="ARBA00022692"/>
    </source>
</evidence>
<evidence type="ECO:0000256" key="1">
    <source>
        <dbReference type="ARBA" id="ARBA00004606"/>
    </source>
</evidence>
<dbReference type="OrthoDB" id="3056235at2759"/>
<evidence type="ECO:0008006" key="9">
    <source>
        <dbReference type="Google" id="ProtNLM"/>
    </source>
</evidence>
<evidence type="ECO:0000313" key="8">
    <source>
        <dbReference type="Proteomes" id="UP000242180"/>
    </source>
</evidence>
<name>A0A1X2H1V7_SYNRA</name>
<keyword evidence="5" id="KW-0472">Membrane</keyword>
<comment type="caution">
    <text evidence="7">The sequence shown here is derived from an EMBL/GenBank/DDBJ whole genome shotgun (WGS) entry which is preliminary data.</text>
</comment>
<evidence type="ECO:0000256" key="3">
    <source>
        <dbReference type="ARBA" id="ARBA00022968"/>
    </source>
</evidence>
<dbReference type="GO" id="GO:0015020">
    <property type="term" value="F:glucuronosyltransferase activity"/>
    <property type="evidence" value="ECO:0007669"/>
    <property type="project" value="TreeGrafter"/>
</dbReference>
<dbReference type="PANTHER" id="PTHR12270:SF25">
    <property type="entry name" value="GLYCOSYLTRANSFERASE-LIKE PROTEIN LARGE"/>
    <property type="match status" value="1"/>
</dbReference>
<dbReference type="GO" id="GO:0042285">
    <property type="term" value="F:xylosyltransferase activity"/>
    <property type="evidence" value="ECO:0007669"/>
    <property type="project" value="TreeGrafter"/>
</dbReference>
<dbReference type="PANTHER" id="PTHR12270">
    <property type="entry name" value="GLYCOSYLTRANSFERASE-RELATED"/>
    <property type="match status" value="1"/>
</dbReference>
<keyword evidence="6" id="KW-0325">Glycoprotein</keyword>
<sequence length="344" mass="39543">MTHGLKMSKLFSKAFYDAAGSAKPYWLASHTLPREDDISLLTSVTPGTWSELERLAQHWQGPISATVHVQTGDSAALTQIQAAWQSKLADRVDVHLVQTPGSAVTVLMPRNAERNMARLFARTEFVVEMPSHMIPATDVRRTLDTNRQIFDTLLRSGDMLVVPVFGFASYDSSAYIMPRQKSRVVELVEENQLGLLDPHWKLNEGPTAYDHWHNATTLYPVEHYDFHYEPIVIESKQVQPWCAERFLNRRSACMFSSYLAGGEFWVLPDDFIVQMPENKEYVISDFDHVIENRLYAKFYWEQCVHHARQLDALQLWKAPRSEHVRKQCSRVIQNWGKGLIGKPE</sequence>
<dbReference type="Proteomes" id="UP000242180">
    <property type="component" value="Unassembled WGS sequence"/>
</dbReference>
<comment type="subcellular location">
    <subcellularLocation>
        <location evidence="1">Membrane</location>
        <topology evidence="1">Single-pass type II membrane protein</topology>
    </subcellularLocation>
</comment>
<proteinExistence type="predicted"/>
<dbReference type="AlphaFoldDB" id="A0A1X2H1V7"/>
<organism evidence="7 8">
    <name type="scientific">Syncephalastrum racemosum</name>
    <name type="common">Filamentous fungus</name>
    <dbReference type="NCBI Taxonomy" id="13706"/>
    <lineage>
        <taxon>Eukaryota</taxon>
        <taxon>Fungi</taxon>
        <taxon>Fungi incertae sedis</taxon>
        <taxon>Mucoromycota</taxon>
        <taxon>Mucoromycotina</taxon>
        <taxon>Mucoromycetes</taxon>
        <taxon>Mucorales</taxon>
        <taxon>Syncephalastraceae</taxon>
        <taxon>Syncephalastrum</taxon>
    </lineage>
</organism>
<evidence type="ECO:0000256" key="4">
    <source>
        <dbReference type="ARBA" id="ARBA00022989"/>
    </source>
</evidence>
<reference evidence="7 8" key="1">
    <citation type="submission" date="2016-07" db="EMBL/GenBank/DDBJ databases">
        <title>Pervasive Adenine N6-methylation of Active Genes in Fungi.</title>
        <authorList>
            <consortium name="DOE Joint Genome Institute"/>
            <person name="Mondo S.J."/>
            <person name="Dannebaum R.O."/>
            <person name="Kuo R.C."/>
            <person name="Labutti K."/>
            <person name="Haridas S."/>
            <person name="Kuo A."/>
            <person name="Salamov A."/>
            <person name="Ahrendt S.R."/>
            <person name="Lipzen A."/>
            <person name="Sullivan W."/>
            <person name="Andreopoulos W.B."/>
            <person name="Clum A."/>
            <person name="Lindquist E."/>
            <person name="Daum C."/>
            <person name="Ramamoorthy G.K."/>
            <person name="Gryganskyi A."/>
            <person name="Culley D."/>
            <person name="Magnuson J.K."/>
            <person name="James T.Y."/>
            <person name="O'Malley M.A."/>
            <person name="Stajich J.E."/>
            <person name="Spatafora J.W."/>
            <person name="Visel A."/>
            <person name="Grigoriev I.V."/>
        </authorList>
    </citation>
    <scope>NUCLEOTIDE SEQUENCE [LARGE SCALE GENOMIC DNA]</scope>
    <source>
        <strain evidence="7 8">NRRL 2496</strain>
    </source>
</reference>
<dbReference type="InterPro" id="IPR051292">
    <property type="entry name" value="Xyl/GlcA_transferase"/>
</dbReference>
<gene>
    <name evidence="7" type="ORF">BCR43DRAFT_532893</name>
</gene>
<keyword evidence="4" id="KW-1133">Transmembrane helix</keyword>
<evidence type="ECO:0000256" key="6">
    <source>
        <dbReference type="ARBA" id="ARBA00023180"/>
    </source>
</evidence>
<protein>
    <recommendedName>
        <fullName evidence="9">Glycosyltransferase family 49 protein</fullName>
    </recommendedName>
</protein>
<dbReference type="EMBL" id="MCGN01000011">
    <property type="protein sequence ID" value="ORY91362.1"/>
    <property type="molecule type" value="Genomic_DNA"/>
</dbReference>
<dbReference type="OMA" id="PWCAERF"/>
<keyword evidence="2" id="KW-0812">Transmembrane</keyword>
<evidence type="ECO:0000313" key="7">
    <source>
        <dbReference type="EMBL" id="ORY91362.1"/>
    </source>
</evidence>
<dbReference type="STRING" id="13706.A0A1X2H1V7"/>
<dbReference type="Pfam" id="PF13896">
    <property type="entry name" value="Glyco_transf_49"/>
    <property type="match status" value="1"/>
</dbReference>
<keyword evidence="3" id="KW-0735">Signal-anchor</keyword>
<dbReference type="GO" id="GO:0016020">
    <property type="term" value="C:membrane"/>
    <property type="evidence" value="ECO:0007669"/>
    <property type="project" value="UniProtKB-SubCell"/>
</dbReference>
<dbReference type="GO" id="GO:0035269">
    <property type="term" value="P:protein O-linked glycosylation via mannose"/>
    <property type="evidence" value="ECO:0007669"/>
    <property type="project" value="TreeGrafter"/>
</dbReference>